<proteinExistence type="predicted"/>
<keyword evidence="2" id="KW-1185">Reference proteome</keyword>
<organism evidence="1 2">
    <name type="scientific">Candida boidinii</name>
    <name type="common">Yeast</name>
    <dbReference type="NCBI Taxonomy" id="5477"/>
    <lineage>
        <taxon>Eukaryota</taxon>
        <taxon>Fungi</taxon>
        <taxon>Dikarya</taxon>
        <taxon>Ascomycota</taxon>
        <taxon>Saccharomycotina</taxon>
        <taxon>Pichiomycetes</taxon>
        <taxon>Pichiales</taxon>
        <taxon>Pichiaceae</taxon>
        <taxon>Ogataea</taxon>
        <taxon>Ogataea/Candida clade</taxon>
    </lineage>
</organism>
<dbReference type="Proteomes" id="UP001165101">
    <property type="component" value="Unassembled WGS sequence"/>
</dbReference>
<reference evidence="1" key="1">
    <citation type="submission" date="2023-04" db="EMBL/GenBank/DDBJ databases">
        <title>Candida boidinii NBRC 1967.</title>
        <authorList>
            <person name="Ichikawa N."/>
            <person name="Sato H."/>
            <person name="Tonouchi N."/>
        </authorList>
    </citation>
    <scope>NUCLEOTIDE SEQUENCE</scope>
    <source>
        <strain evidence="1">NBRC 1967</strain>
    </source>
</reference>
<name>A0ACB5TLT2_CANBO</name>
<accession>A0ACB5TLT2</accession>
<gene>
    <name evidence="1" type="ORF">Cboi01_000204700</name>
</gene>
<evidence type="ECO:0000313" key="1">
    <source>
        <dbReference type="EMBL" id="GME90872.1"/>
    </source>
</evidence>
<evidence type="ECO:0000313" key="2">
    <source>
        <dbReference type="Proteomes" id="UP001165101"/>
    </source>
</evidence>
<comment type="caution">
    <text evidence="1">The sequence shown here is derived from an EMBL/GenBank/DDBJ whole genome shotgun (WGS) entry which is preliminary data.</text>
</comment>
<sequence>MSVYIYGAKRRRSSFLEIKRRNYLSERNSSLTRKSQLNLQLSSKQQKLPEFFCLYNNKLVFESLPDNIVNLILDQLDIQTLLNLSYICKKFNKLIIKRIYKEIQFLSNVSNYNNNNIFNKDYLNINKFNVYDSGIVINKLENFLKFQFNLIINNYQATATATATKYSDLIESIKFGENNKIFNKDNQFWKLKLIDFYTFEEINEISQVIQNSNDNMMINNYDIKELTIFQIFSDFLIRDLNNLQKLVVPSVSINRMVTILERLPNLSKLQELSITIISEDDSECEYECDYSILSKLELKQLRILMDKKVTRNEINNILQKIEFSRLDKLSISIINSNDDFDLNKSSDNWIEIFKIIKMNQLEMNKKLNLINLELINLDLNNKQIEVFQLINETIDLNNLQELKLNIYEKLHINNHHNNNNDFDCQNDKMNKTLLELLIPFLNNLKKLLIKPTKNCFDCQTKFYENYLFNSNSNCKIYDNLRELNFEFNNYNDKNEINKIIIKLIKNFKSLNKLSINNFNFINLIINESRDYFNEISKFFKFENTNEFQLINELNFEIIKTNYLSNNFINKLNQFNTEEFKFNFKLFIINKFINELKLFNGIQDNDNSNEIKQINLFGIIFKINKFKKLIYVLINDKFEELYYFN</sequence>
<dbReference type="EMBL" id="BSXV01000851">
    <property type="protein sequence ID" value="GME90872.1"/>
    <property type="molecule type" value="Genomic_DNA"/>
</dbReference>
<protein>
    <submittedName>
        <fullName evidence="1">Unnamed protein product</fullName>
    </submittedName>
</protein>